<reference evidence="1 2" key="1">
    <citation type="submission" date="2019-02" db="EMBL/GenBank/DDBJ databases">
        <title>Deep-cultivation of Planctomycetes and their phenomic and genomic characterization uncovers novel biology.</title>
        <authorList>
            <person name="Wiegand S."/>
            <person name="Jogler M."/>
            <person name="Boedeker C."/>
            <person name="Pinto D."/>
            <person name="Vollmers J."/>
            <person name="Rivas-Marin E."/>
            <person name="Kohn T."/>
            <person name="Peeters S.H."/>
            <person name="Heuer A."/>
            <person name="Rast P."/>
            <person name="Oberbeckmann S."/>
            <person name="Bunk B."/>
            <person name="Jeske O."/>
            <person name="Meyerdierks A."/>
            <person name="Storesund J.E."/>
            <person name="Kallscheuer N."/>
            <person name="Luecker S."/>
            <person name="Lage O.M."/>
            <person name="Pohl T."/>
            <person name="Merkel B.J."/>
            <person name="Hornburger P."/>
            <person name="Mueller R.-W."/>
            <person name="Bruemmer F."/>
            <person name="Labrenz M."/>
            <person name="Spormann A.M."/>
            <person name="Op Den Camp H."/>
            <person name="Overmann J."/>
            <person name="Amann R."/>
            <person name="Jetten M.S.M."/>
            <person name="Mascher T."/>
            <person name="Medema M.H."/>
            <person name="Devos D.P."/>
            <person name="Kaster A.-K."/>
            <person name="Ovreas L."/>
            <person name="Rohde M."/>
            <person name="Galperin M.Y."/>
            <person name="Jogler C."/>
        </authorList>
    </citation>
    <scope>NUCLEOTIDE SEQUENCE [LARGE SCALE GENOMIC DNA]</scope>
    <source>
        <strain evidence="1 2">KOR34</strain>
    </source>
</reference>
<evidence type="ECO:0000313" key="2">
    <source>
        <dbReference type="Proteomes" id="UP000316714"/>
    </source>
</evidence>
<dbReference type="Gene3D" id="1.10.238.10">
    <property type="entry name" value="EF-hand"/>
    <property type="match status" value="1"/>
</dbReference>
<dbReference type="InterPro" id="IPR018247">
    <property type="entry name" value="EF_Hand_1_Ca_BS"/>
</dbReference>
<accession>A0A5C5VDC2</accession>
<evidence type="ECO:0000313" key="1">
    <source>
        <dbReference type="EMBL" id="TWT35950.1"/>
    </source>
</evidence>
<proteinExistence type="predicted"/>
<dbReference type="EMBL" id="SIHJ01000001">
    <property type="protein sequence ID" value="TWT35950.1"/>
    <property type="molecule type" value="Genomic_DNA"/>
</dbReference>
<gene>
    <name evidence="1" type="ORF">KOR34_08470</name>
</gene>
<dbReference type="RefSeq" id="WP_197531128.1">
    <property type="nucleotide sequence ID" value="NZ_SIHJ01000001.1"/>
</dbReference>
<sequence>MAQAAITQLDASGDSVIDRKEVAASPGLLDAFETLDADGSDSLSAAEIEERFKLYDKLKTAFVKTTIQVKLNGRPLNGVLVKLIPEDFQGDALSPAVGTTNQVGQVSPRTEGKSFPAMQPGFYRVELYEDEAASKPIEVKTPLGLESSPQSRRDRNLLIVLNYEGKRPQSLR</sequence>
<dbReference type="PROSITE" id="PS00018">
    <property type="entry name" value="EF_HAND_1"/>
    <property type="match status" value="1"/>
</dbReference>
<dbReference type="AlphaFoldDB" id="A0A5C5VDC2"/>
<protein>
    <recommendedName>
        <fullName evidence="3">EF-hand domain-containing protein</fullName>
    </recommendedName>
</protein>
<name>A0A5C5VDC2_9BACT</name>
<keyword evidence="2" id="KW-1185">Reference proteome</keyword>
<evidence type="ECO:0008006" key="3">
    <source>
        <dbReference type="Google" id="ProtNLM"/>
    </source>
</evidence>
<dbReference type="Proteomes" id="UP000316714">
    <property type="component" value="Unassembled WGS sequence"/>
</dbReference>
<comment type="caution">
    <text evidence="1">The sequence shown here is derived from an EMBL/GenBank/DDBJ whole genome shotgun (WGS) entry which is preliminary data.</text>
</comment>
<organism evidence="1 2">
    <name type="scientific">Posidoniimonas corsicana</name>
    <dbReference type="NCBI Taxonomy" id="1938618"/>
    <lineage>
        <taxon>Bacteria</taxon>
        <taxon>Pseudomonadati</taxon>
        <taxon>Planctomycetota</taxon>
        <taxon>Planctomycetia</taxon>
        <taxon>Pirellulales</taxon>
        <taxon>Lacipirellulaceae</taxon>
        <taxon>Posidoniimonas</taxon>
    </lineage>
</organism>